<dbReference type="Gene3D" id="3.40.50.150">
    <property type="entry name" value="Vaccinia Virus protein VP39"/>
    <property type="match status" value="1"/>
</dbReference>
<dbReference type="InterPro" id="IPR029063">
    <property type="entry name" value="SAM-dependent_MTases_sf"/>
</dbReference>
<dbReference type="GO" id="GO:0008757">
    <property type="term" value="F:S-adenosylmethionine-dependent methyltransferase activity"/>
    <property type="evidence" value="ECO:0007669"/>
    <property type="project" value="InterPro"/>
</dbReference>
<proteinExistence type="predicted"/>
<evidence type="ECO:0000313" key="2">
    <source>
        <dbReference type="EMBL" id="OGY34508.1"/>
    </source>
</evidence>
<dbReference type="EMBL" id="MHHR01000013">
    <property type="protein sequence ID" value="OGY34508.1"/>
    <property type="molecule type" value="Genomic_DNA"/>
</dbReference>
<sequence length="195" mass="22362">MNNKSIDWENYFENTKSYPPAPLLVKAMEYVTIKNKAIDIGGGGTLKDTKYLLSQGFETTIIDKEKAVEDSAQNIKSNKLKFFLTDFADFDFPQNEYDIAAAIYSLPFIHSSKFAGVFESIKKSLVKNGIFCGQFFGNRDEWHLNKKLTFVTKEEAQSMLADMHVILFDEKEFEGKTADGHPKHWHVFNIITRKI</sequence>
<reference evidence="2 3" key="1">
    <citation type="journal article" date="2016" name="Nat. Commun.">
        <title>Thousands of microbial genomes shed light on interconnected biogeochemical processes in an aquifer system.</title>
        <authorList>
            <person name="Anantharaman K."/>
            <person name="Brown C.T."/>
            <person name="Hug L.A."/>
            <person name="Sharon I."/>
            <person name="Castelle C.J."/>
            <person name="Probst A.J."/>
            <person name="Thomas B.C."/>
            <person name="Singh A."/>
            <person name="Wilkins M.J."/>
            <person name="Karaoz U."/>
            <person name="Brodie E.L."/>
            <person name="Williams K.H."/>
            <person name="Hubbard S.S."/>
            <person name="Banfield J.F."/>
        </authorList>
    </citation>
    <scope>NUCLEOTIDE SEQUENCE [LARGE SCALE GENOMIC DNA]</scope>
</reference>
<name>A0A1G1X3D3_9BACT</name>
<dbReference type="Proteomes" id="UP000177528">
    <property type="component" value="Unassembled WGS sequence"/>
</dbReference>
<feature type="domain" description="Methyltransferase type 11" evidence="1">
    <location>
        <begin position="39"/>
        <end position="132"/>
    </location>
</feature>
<accession>A0A1G1X3D3</accession>
<evidence type="ECO:0000313" key="3">
    <source>
        <dbReference type="Proteomes" id="UP000177528"/>
    </source>
</evidence>
<gene>
    <name evidence="2" type="ORF">A3D99_03370</name>
</gene>
<comment type="caution">
    <text evidence="2">The sequence shown here is derived from an EMBL/GenBank/DDBJ whole genome shotgun (WGS) entry which is preliminary data.</text>
</comment>
<dbReference type="SUPFAM" id="SSF53335">
    <property type="entry name" value="S-adenosyl-L-methionine-dependent methyltransferases"/>
    <property type="match status" value="1"/>
</dbReference>
<dbReference type="InterPro" id="IPR013216">
    <property type="entry name" value="Methyltransf_11"/>
</dbReference>
<dbReference type="Pfam" id="PF08241">
    <property type="entry name" value="Methyltransf_11"/>
    <property type="match status" value="1"/>
</dbReference>
<organism evidence="2 3">
    <name type="scientific">Candidatus Andersenbacteria bacterium RIFCSPHIGHO2_12_FULL_45_11</name>
    <dbReference type="NCBI Taxonomy" id="1797281"/>
    <lineage>
        <taxon>Bacteria</taxon>
        <taxon>Candidatus Anderseniibacteriota</taxon>
    </lineage>
</organism>
<protein>
    <recommendedName>
        <fullName evidence="1">Methyltransferase type 11 domain-containing protein</fullName>
    </recommendedName>
</protein>
<dbReference type="AlphaFoldDB" id="A0A1G1X3D3"/>
<evidence type="ECO:0000259" key="1">
    <source>
        <dbReference type="Pfam" id="PF08241"/>
    </source>
</evidence>